<protein>
    <recommendedName>
        <fullName evidence="1">Bacteriophage T5 Orf172 DNA-binding domain-containing protein</fullName>
    </recommendedName>
</protein>
<proteinExistence type="predicted"/>
<dbReference type="SMART" id="SM00974">
    <property type="entry name" value="T5orf172"/>
    <property type="match status" value="1"/>
</dbReference>
<organism evidence="2 3">
    <name type="scientific">Heterodermia speciosa</name>
    <dbReference type="NCBI Taxonomy" id="116794"/>
    <lineage>
        <taxon>Eukaryota</taxon>
        <taxon>Fungi</taxon>
        <taxon>Dikarya</taxon>
        <taxon>Ascomycota</taxon>
        <taxon>Pezizomycotina</taxon>
        <taxon>Lecanoromycetes</taxon>
        <taxon>OSLEUM clade</taxon>
        <taxon>Lecanoromycetidae</taxon>
        <taxon>Caliciales</taxon>
        <taxon>Physciaceae</taxon>
        <taxon>Heterodermia</taxon>
    </lineage>
</organism>
<sequence length="311" mass="35120">MARAHYIVRIGNIGFARTSSASAPNHWHYLSPQRLWGFPKAMTVVNVRARFMADIADGATVVYIWFLCNGHGGRVGRFVAVGIGTGLSAGPERSTSGAEGRRTVPDNVMQRLREGFDHWFTWQPVRFDEASLQERLGRIPAPKPTYIPTLRCVTVEHESFRAFEALVEAQQRLYPLPSPPSLPPPRATREDGVTSIILDLENLQREQDEPRSKGYVYLIGMADTAFYKIGMSLDPRIRLQTLQTGNPRPLRIVRTTTVGDMRGAESGLHRRFEAQRVLDVDSREWFELKSQELVGEVEKAFEEVGGEDEWI</sequence>
<name>A0A8H3G888_9LECA</name>
<feature type="domain" description="Bacteriophage T5 Orf172 DNA-binding" evidence="1">
    <location>
        <begin position="221"/>
        <end position="300"/>
    </location>
</feature>
<dbReference type="OrthoDB" id="5316947at2759"/>
<keyword evidence="3" id="KW-1185">Reference proteome</keyword>
<reference evidence="2" key="1">
    <citation type="submission" date="2021-03" db="EMBL/GenBank/DDBJ databases">
        <authorList>
            <person name="Tagirdzhanova G."/>
        </authorList>
    </citation>
    <scope>NUCLEOTIDE SEQUENCE</scope>
</reference>
<accession>A0A8H3G888</accession>
<dbReference type="Pfam" id="PF13455">
    <property type="entry name" value="MUG113"/>
    <property type="match status" value="1"/>
</dbReference>
<dbReference type="EMBL" id="CAJPDS010000093">
    <property type="protein sequence ID" value="CAF9936614.1"/>
    <property type="molecule type" value="Genomic_DNA"/>
</dbReference>
<dbReference type="Proteomes" id="UP000664521">
    <property type="component" value="Unassembled WGS sequence"/>
</dbReference>
<evidence type="ECO:0000259" key="1">
    <source>
        <dbReference type="SMART" id="SM00974"/>
    </source>
</evidence>
<evidence type="ECO:0000313" key="2">
    <source>
        <dbReference type="EMBL" id="CAF9936614.1"/>
    </source>
</evidence>
<dbReference type="InterPro" id="IPR018306">
    <property type="entry name" value="Phage_T5_Orf172_DNA-bd"/>
</dbReference>
<comment type="caution">
    <text evidence="2">The sequence shown here is derived from an EMBL/GenBank/DDBJ whole genome shotgun (WGS) entry which is preliminary data.</text>
</comment>
<gene>
    <name evidence="2" type="ORF">HETSPECPRED_010388</name>
</gene>
<dbReference type="AlphaFoldDB" id="A0A8H3G888"/>
<evidence type="ECO:0000313" key="3">
    <source>
        <dbReference type="Proteomes" id="UP000664521"/>
    </source>
</evidence>